<keyword evidence="4" id="KW-0804">Transcription</keyword>
<dbReference type="EMBL" id="OX459120">
    <property type="protein sequence ID" value="CAI9099189.1"/>
    <property type="molecule type" value="Genomic_DNA"/>
</dbReference>
<keyword evidence="5" id="KW-0539">Nucleus</keyword>
<dbReference type="Proteomes" id="UP001161247">
    <property type="component" value="Chromosome 3"/>
</dbReference>
<evidence type="ECO:0000313" key="6">
    <source>
        <dbReference type="EMBL" id="CAI9099189.1"/>
    </source>
</evidence>
<keyword evidence="7" id="KW-1185">Reference proteome</keyword>
<evidence type="ECO:0000313" key="7">
    <source>
        <dbReference type="Proteomes" id="UP001161247"/>
    </source>
</evidence>
<proteinExistence type="predicted"/>
<dbReference type="GO" id="GO:0003677">
    <property type="term" value="F:DNA binding"/>
    <property type="evidence" value="ECO:0007669"/>
    <property type="project" value="UniProtKB-KW"/>
</dbReference>
<protein>
    <submittedName>
        <fullName evidence="6">OLC1v1035973C1</fullName>
    </submittedName>
</protein>
<sequence>MKHTVEFLYKVPESVTSEGLTISHKFAKNFIGNPPTTILIQTPNRDFQVQCRLTRKGRIHMFGSSQEEYMTTMHISPGCYIQFIKSGEYELRVVNFGVDGSQIGIHHNNLVNHIASYCLTVDNMSYYSVDGEIEGFYGSTWRNFYAYYNMEPGYHVVFSYTGTLFIASVFDRDGYLIEAPKTESFDSEASSNIYGAELQSCLQEPLPVEPPKQH</sequence>
<organism evidence="6 7">
    <name type="scientific">Oldenlandia corymbosa var. corymbosa</name>
    <dbReference type="NCBI Taxonomy" id="529605"/>
    <lineage>
        <taxon>Eukaryota</taxon>
        <taxon>Viridiplantae</taxon>
        <taxon>Streptophyta</taxon>
        <taxon>Embryophyta</taxon>
        <taxon>Tracheophyta</taxon>
        <taxon>Spermatophyta</taxon>
        <taxon>Magnoliopsida</taxon>
        <taxon>eudicotyledons</taxon>
        <taxon>Gunneridae</taxon>
        <taxon>Pentapetalae</taxon>
        <taxon>asterids</taxon>
        <taxon>lamiids</taxon>
        <taxon>Gentianales</taxon>
        <taxon>Rubiaceae</taxon>
        <taxon>Rubioideae</taxon>
        <taxon>Spermacoceae</taxon>
        <taxon>Hedyotis-Oldenlandia complex</taxon>
        <taxon>Oldenlandia</taxon>
    </lineage>
</organism>
<keyword evidence="3" id="KW-0238">DNA-binding</keyword>
<gene>
    <name evidence="6" type="ORF">OLC1_LOCUS9256</name>
</gene>
<evidence type="ECO:0000256" key="2">
    <source>
        <dbReference type="ARBA" id="ARBA00023015"/>
    </source>
</evidence>
<dbReference type="GO" id="GO:0005634">
    <property type="term" value="C:nucleus"/>
    <property type="evidence" value="ECO:0007669"/>
    <property type="project" value="UniProtKB-SubCell"/>
</dbReference>
<evidence type="ECO:0000256" key="5">
    <source>
        <dbReference type="ARBA" id="ARBA00023242"/>
    </source>
</evidence>
<dbReference type="SUPFAM" id="SSF101936">
    <property type="entry name" value="DNA-binding pseudobarrel domain"/>
    <property type="match status" value="1"/>
</dbReference>
<evidence type="ECO:0000256" key="3">
    <source>
        <dbReference type="ARBA" id="ARBA00023125"/>
    </source>
</evidence>
<dbReference type="AlphaFoldDB" id="A0AAV1CWS6"/>
<reference evidence="6" key="1">
    <citation type="submission" date="2023-03" db="EMBL/GenBank/DDBJ databases">
        <authorList>
            <person name="Julca I."/>
        </authorList>
    </citation>
    <scope>NUCLEOTIDE SEQUENCE</scope>
</reference>
<evidence type="ECO:0000256" key="4">
    <source>
        <dbReference type="ARBA" id="ARBA00023163"/>
    </source>
</evidence>
<accession>A0AAV1CWS6</accession>
<keyword evidence="2" id="KW-0805">Transcription regulation</keyword>
<name>A0AAV1CWS6_OLDCO</name>
<dbReference type="InterPro" id="IPR015300">
    <property type="entry name" value="DNA-bd_pseudobarrel_sf"/>
</dbReference>
<comment type="subcellular location">
    <subcellularLocation>
        <location evidence="1">Nucleus</location>
    </subcellularLocation>
</comment>
<evidence type="ECO:0000256" key="1">
    <source>
        <dbReference type="ARBA" id="ARBA00004123"/>
    </source>
</evidence>